<dbReference type="NCBIfam" id="TIGR00180">
    <property type="entry name" value="parB_part"/>
    <property type="match status" value="1"/>
</dbReference>
<dbReference type="PANTHER" id="PTHR33375:SF1">
    <property type="entry name" value="CHROMOSOME-PARTITIONING PROTEIN PARB-RELATED"/>
    <property type="match status" value="1"/>
</dbReference>
<dbReference type="InterPro" id="IPR003115">
    <property type="entry name" value="ParB_N"/>
</dbReference>
<dbReference type="InterPro" id="IPR004437">
    <property type="entry name" value="ParB/RepB/Spo0J"/>
</dbReference>
<proteinExistence type="inferred from homology"/>
<keyword evidence="6" id="KW-1185">Reference proteome</keyword>
<feature type="domain" description="ParB-like N-terminal" evidence="4">
    <location>
        <begin position="66"/>
        <end position="176"/>
    </location>
</feature>
<feature type="region of interest" description="Disordered" evidence="3">
    <location>
        <begin position="1"/>
        <end position="20"/>
    </location>
</feature>
<dbReference type="SUPFAM" id="SSF110849">
    <property type="entry name" value="ParB/Sulfiredoxin"/>
    <property type="match status" value="1"/>
</dbReference>
<dbReference type="Gene3D" id="3.90.1530.30">
    <property type="match status" value="1"/>
</dbReference>
<reference evidence="6" key="1">
    <citation type="submission" date="2016-10" db="EMBL/GenBank/DDBJ databases">
        <authorList>
            <person name="Varghese N."/>
            <person name="Submissions S."/>
        </authorList>
    </citation>
    <scope>NUCLEOTIDE SEQUENCE [LARGE SCALE GENOMIC DNA]</scope>
    <source>
        <strain evidence="6">DSM 44993</strain>
    </source>
</reference>
<dbReference type="GO" id="GO:0005694">
    <property type="term" value="C:chromosome"/>
    <property type="evidence" value="ECO:0007669"/>
    <property type="project" value="TreeGrafter"/>
</dbReference>
<evidence type="ECO:0000256" key="1">
    <source>
        <dbReference type="ARBA" id="ARBA00006295"/>
    </source>
</evidence>
<dbReference type="InterPro" id="IPR050336">
    <property type="entry name" value="Chromosome_partition/occlusion"/>
</dbReference>
<sequence>MPRNNQGSKGPRGTGTTVVASPPVIPALPIPVAGVAGSQPGGAGALKSFGIGSLEKEIEQNPDRFRIIDIELTEIVDSPINPKHRQELDEDRLSDILPSVREFGVISPILVCERAELIKNSPQLDSDTEQGHYVILAGHRRRAASTLADLEAIPAIIRNEYATARALAQIFLVENSGRLQLTELEEAEGFKRLYDDGLSYQEIVDTVGGSVKSKSQVSRRISLLKLTPLGKELLNTRQITADGALTVLAELPDDESRDRALTAATTGDIDERPSLKAAVKQEVRRLSEIAETKALREQIQQTGLPEIDPKEHWGDDGWQHRLATDEEIDSARAEKNLAGVAIVDGALQYFSVDLAPAVKAAVAESEAASDSGESDEIESDNSTAGASKTKSGKKEPAPVDLEQQRIVQERRQAHHDSAAKRKQACQKIVADYSTFKDNQRHALIEILTDGVLAGGVDKAVLRRSEVAQWTGASVATEFDLGEVISSDRPQASRLALAATLASIEAQAADERYLGGRPWPPVVVRYITRLVELGYHSLSPYEEDKLQNL</sequence>
<dbReference type="AlphaFoldDB" id="A0A1H8YNG0"/>
<dbReference type="Pfam" id="PF02195">
    <property type="entry name" value="ParB_N"/>
    <property type="match status" value="1"/>
</dbReference>
<name>A0A1H8YNG0_9PSEU</name>
<feature type="region of interest" description="Disordered" evidence="3">
    <location>
        <begin position="366"/>
        <end position="401"/>
    </location>
</feature>
<dbReference type="Proteomes" id="UP000198582">
    <property type="component" value="Unassembled WGS sequence"/>
</dbReference>
<dbReference type="Pfam" id="PF17762">
    <property type="entry name" value="HTH_ParB"/>
    <property type="match status" value="1"/>
</dbReference>
<dbReference type="EMBL" id="FOEF01000030">
    <property type="protein sequence ID" value="SEP53699.1"/>
    <property type="molecule type" value="Genomic_DNA"/>
</dbReference>
<accession>A0A1H8YNG0</accession>
<dbReference type="SMART" id="SM00470">
    <property type="entry name" value="ParB"/>
    <property type="match status" value="1"/>
</dbReference>
<evidence type="ECO:0000256" key="3">
    <source>
        <dbReference type="SAM" id="MobiDB-lite"/>
    </source>
</evidence>
<protein>
    <submittedName>
        <fullName evidence="5">ParB/RepB/Spo0J family partition protein</fullName>
    </submittedName>
</protein>
<dbReference type="STRING" id="394193.SAMN04489732_1301"/>
<comment type="similarity">
    <text evidence="1">Belongs to the ParB family.</text>
</comment>
<evidence type="ECO:0000256" key="2">
    <source>
        <dbReference type="ARBA" id="ARBA00022829"/>
    </source>
</evidence>
<organism evidence="5 6">
    <name type="scientific">Amycolatopsis saalfeldensis</name>
    <dbReference type="NCBI Taxonomy" id="394193"/>
    <lineage>
        <taxon>Bacteria</taxon>
        <taxon>Bacillati</taxon>
        <taxon>Actinomycetota</taxon>
        <taxon>Actinomycetes</taxon>
        <taxon>Pseudonocardiales</taxon>
        <taxon>Pseudonocardiaceae</taxon>
        <taxon>Amycolatopsis</taxon>
    </lineage>
</organism>
<evidence type="ECO:0000259" key="4">
    <source>
        <dbReference type="SMART" id="SM00470"/>
    </source>
</evidence>
<dbReference type="InterPro" id="IPR036086">
    <property type="entry name" value="ParB/Sulfiredoxin_sf"/>
</dbReference>
<evidence type="ECO:0000313" key="5">
    <source>
        <dbReference type="EMBL" id="SEP53699.1"/>
    </source>
</evidence>
<evidence type="ECO:0000313" key="6">
    <source>
        <dbReference type="Proteomes" id="UP000198582"/>
    </source>
</evidence>
<keyword evidence="2" id="KW-0159">Chromosome partition</keyword>
<dbReference type="InterPro" id="IPR041468">
    <property type="entry name" value="HTH_ParB/Spo0J"/>
</dbReference>
<dbReference type="GO" id="GO:0003677">
    <property type="term" value="F:DNA binding"/>
    <property type="evidence" value="ECO:0007669"/>
    <property type="project" value="InterPro"/>
</dbReference>
<dbReference type="Gene3D" id="1.10.10.2830">
    <property type="match status" value="1"/>
</dbReference>
<gene>
    <name evidence="5" type="ORF">SAMN04489732_1301</name>
</gene>
<dbReference type="GO" id="GO:0007059">
    <property type="term" value="P:chromosome segregation"/>
    <property type="evidence" value="ECO:0007669"/>
    <property type="project" value="UniProtKB-KW"/>
</dbReference>
<dbReference type="PANTHER" id="PTHR33375">
    <property type="entry name" value="CHROMOSOME-PARTITIONING PROTEIN PARB-RELATED"/>
    <property type="match status" value="1"/>
</dbReference>